<sequence>MANLMQQTTNLVKQLSGIQTQRESETEQPPTTASENPDEVPDLNPPKKNKKGSVPKEATRQIAMGSTSRIPEEPPLKSRDQPRETDGWEELLGGNGRPGNKRGKRSGTNMRNQRKSRGTKQRLALLLSAHIPEEIADVLSNERGQNKRARPGSGNVQPIGHGSRTGGRVRSNTRKESPRDVGGDGQKGNEGRIQGEPGNGYSLLQHQRRPREGDVKTGPGDTKP</sequence>
<feature type="compositionally biased region" description="Polar residues" evidence="1">
    <location>
        <begin position="1"/>
        <end position="35"/>
    </location>
</feature>
<accession>A0ABY7CPN8</accession>
<evidence type="ECO:0000256" key="1">
    <source>
        <dbReference type="SAM" id="MobiDB-lite"/>
    </source>
</evidence>
<feature type="region of interest" description="Disordered" evidence="1">
    <location>
        <begin position="138"/>
        <end position="224"/>
    </location>
</feature>
<organism evidence="2 3">
    <name type="scientific">Puccinia triticina</name>
    <dbReference type="NCBI Taxonomy" id="208348"/>
    <lineage>
        <taxon>Eukaryota</taxon>
        <taxon>Fungi</taxon>
        <taxon>Dikarya</taxon>
        <taxon>Basidiomycota</taxon>
        <taxon>Pucciniomycotina</taxon>
        <taxon>Pucciniomycetes</taxon>
        <taxon>Pucciniales</taxon>
        <taxon>Pucciniaceae</taxon>
        <taxon>Puccinia</taxon>
    </lineage>
</organism>
<feature type="compositionally biased region" description="Basic and acidic residues" evidence="1">
    <location>
        <begin position="173"/>
        <end position="190"/>
    </location>
</feature>
<feature type="region of interest" description="Disordered" evidence="1">
    <location>
        <begin position="1"/>
        <end position="125"/>
    </location>
</feature>
<feature type="compositionally biased region" description="Basic and acidic residues" evidence="1">
    <location>
        <begin position="70"/>
        <end position="86"/>
    </location>
</feature>
<evidence type="ECO:0000313" key="2">
    <source>
        <dbReference type="EMBL" id="WAQ86619.1"/>
    </source>
</evidence>
<dbReference type="GeneID" id="77811838"/>
<proteinExistence type="predicted"/>
<name>A0ABY7CPN8_9BASI</name>
<evidence type="ECO:0000313" key="3">
    <source>
        <dbReference type="Proteomes" id="UP001164743"/>
    </source>
</evidence>
<dbReference type="Proteomes" id="UP001164743">
    <property type="component" value="Chromosome 7A"/>
</dbReference>
<dbReference type="EMBL" id="CP110427">
    <property type="protein sequence ID" value="WAQ86619.1"/>
    <property type="molecule type" value="Genomic_DNA"/>
</dbReference>
<dbReference type="RefSeq" id="XP_053022174.1">
    <property type="nucleotide sequence ID" value="XM_053170943.1"/>
</dbReference>
<reference evidence="2" key="1">
    <citation type="submission" date="2022-10" db="EMBL/GenBank/DDBJ databases">
        <title>Puccinia triticina Genome sequencing and assembly.</title>
        <authorList>
            <person name="Li C."/>
        </authorList>
    </citation>
    <scope>NUCLEOTIDE SEQUENCE</scope>
    <source>
        <strain evidence="2">Pt15</strain>
    </source>
</reference>
<keyword evidence="3" id="KW-1185">Reference proteome</keyword>
<protein>
    <submittedName>
        <fullName evidence="2">Uncharacterized protein</fullName>
    </submittedName>
</protein>
<gene>
    <name evidence="2" type="ORF">PtA15_7A345</name>
</gene>